<feature type="transmembrane region" description="Helical" evidence="2">
    <location>
        <begin position="217"/>
        <end position="241"/>
    </location>
</feature>
<feature type="compositionally biased region" description="Basic residues" evidence="1">
    <location>
        <begin position="182"/>
        <end position="195"/>
    </location>
</feature>
<dbReference type="InterPro" id="IPR001357">
    <property type="entry name" value="BRCT_dom"/>
</dbReference>
<keyword evidence="5" id="KW-1185">Reference proteome</keyword>
<dbReference type="Proteomes" id="UP000023152">
    <property type="component" value="Unassembled WGS sequence"/>
</dbReference>
<evidence type="ECO:0000259" key="3">
    <source>
        <dbReference type="PROSITE" id="PS50172"/>
    </source>
</evidence>
<feature type="compositionally biased region" description="Basic and acidic residues" evidence="1">
    <location>
        <begin position="92"/>
        <end position="104"/>
    </location>
</feature>
<gene>
    <name evidence="4" type="ORF">RFI_11599</name>
</gene>
<accession>X6NHQ4</accession>
<dbReference type="Gene3D" id="3.40.50.10190">
    <property type="entry name" value="BRCT domain"/>
    <property type="match status" value="1"/>
</dbReference>
<feature type="region of interest" description="Disordered" evidence="1">
    <location>
        <begin position="1"/>
        <end position="195"/>
    </location>
</feature>
<dbReference type="OrthoDB" id="6105938at2759"/>
<proteinExistence type="predicted"/>
<evidence type="ECO:0000256" key="2">
    <source>
        <dbReference type="SAM" id="Phobius"/>
    </source>
</evidence>
<protein>
    <recommendedName>
        <fullName evidence="3">BRCT domain-containing protein</fullName>
    </recommendedName>
</protein>
<evidence type="ECO:0000313" key="5">
    <source>
        <dbReference type="Proteomes" id="UP000023152"/>
    </source>
</evidence>
<organism evidence="4 5">
    <name type="scientific">Reticulomyxa filosa</name>
    <dbReference type="NCBI Taxonomy" id="46433"/>
    <lineage>
        <taxon>Eukaryota</taxon>
        <taxon>Sar</taxon>
        <taxon>Rhizaria</taxon>
        <taxon>Retaria</taxon>
        <taxon>Foraminifera</taxon>
        <taxon>Monothalamids</taxon>
        <taxon>Reticulomyxidae</taxon>
        <taxon>Reticulomyxa</taxon>
    </lineage>
</organism>
<evidence type="ECO:0000313" key="4">
    <source>
        <dbReference type="EMBL" id="ETO25536.1"/>
    </source>
</evidence>
<dbReference type="EMBL" id="ASPP01008445">
    <property type="protein sequence ID" value="ETO25536.1"/>
    <property type="molecule type" value="Genomic_DNA"/>
</dbReference>
<keyword evidence="2" id="KW-0472">Membrane</keyword>
<reference evidence="4 5" key="1">
    <citation type="journal article" date="2013" name="Curr. Biol.">
        <title>The Genome of the Foraminiferan Reticulomyxa filosa.</title>
        <authorList>
            <person name="Glockner G."/>
            <person name="Hulsmann N."/>
            <person name="Schleicher M."/>
            <person name="Noegel A.A."/>
            <person name="Eichinger L."/>
            <person name="Gallinger C."/>
            <person name="Pawlowski J."/>
            <person name="Sierra R."/>
            <person name="Euteneuer U."/>
            <person name="Pillet L."/>
            <person name="Moustafa A."/>
            <person name="Platzer M."/>
            <person name="Groth M."/>
            <person name="Szafranski K."/>
            <person name="Schliwa M."/>
        </authorList>
    </citation>
    <scope>NUCLEOTIDE SEQUENCE [LARGE SCALE GENOMIC DNA]</scope>
</reference>
<dbReference type="AlphaFoldDB" id="X6NHQ4"/>
<comment type="caution">
    <text evidence="4">The sequence shown here is derived from an EMBL/GenBank/DDBJ whole genome shotgun (WGS) entry which is preliminary data.</text>
</comment>
<sequence>PRETKKDNVETDPQTPKQPKKLKASNRKQQAIDDEDELGSDGEVLAPYVSPTVRLRQRSTRKAATSTRRYKDMTDSQINRDVDVDIDIDTDVDIKSKIQDDEPIKSNSKSKSKSANKSKSKSIKKDKGKSKGKDKTKKLNERKNKKRDVSKMHESDVLMEDVKMNEKAEEEEEEENATDKRTQKKEKRRSSPPRKKIKKMHCLYETLKKKQLKIDRVDFVVCLFLYVFFPQRFAEIVIFFFEIVKNKNISEEGEEDTKKSDSDEDDNKSGSVWKEDLSYCVTWLNQMDCNVGYKMIDHIKDISYYTVVVSQGGARTMKVLAGMARGAFIVCPKWIKQSFQSGKWLPPNEFQWDHFLMPEQSDTQLKSRLLALVDICGGVCVEGNRDYDYIISEKEIESDLGQKRKETKPVVSTQWLFENLVKKKIVGVFFVAIGADLKNANTSSMIAVVFVVMTTFSRKIEVDQIYILNKSKITL</sequence>
<evidence type="ECO:0000256" key="1">
    <source>
        <dbReference type="SAM" id="MobiDB-lite"/>
    </source>
</evidence>
<feature type="compositionally biased region" description="Basic and acidic residues" evidence="1">
    <location>
        <begin position="123"/>
        <end position="167"/>
    </location>
</feature>
<feature type="compositionally biased region" description="Basic and acidic residues" evidence="1">
    <location>
        <begin position="69"/>
        <end position="83"/>
    </location>
</feature>
<dbReference type="SUPFAM" id="SSF52113">
    <property type="entry name" value="BRCT domain"/>
    <property type="match status" value="1"/>
</dbReference>
<feature type="non-terminal residue" evidence="4">
    <location>
        <position position="1"/>
    </location>
</feature>
<keyword evidence="2" id="KW-0812">Transmembrane</keyword>
<feature type="compositionally biased region" description="Basic residues" evidence="1">
    <location>
        <begin position="108"/>
        <end position="122"/>
    </location>
</feature>
<feature type="domain" description="BRCT" evidence="3">
    <location>
        <begin position="292"/>
        <end position="352"/>
    </location>
</feature>
<dbReference type="InterPro" id="IPR036420">
    <property type="entry name" value="BRCT_dom_sf"/>
</dbReference>
<keyword evidence="2" id="KW-1133">Transmembrane helix</keyword>
<dbReference type="PROSITE" id="PS50172">
    <property type="entry name" value="BRCT"/>
    <property type="match status" value="1"/>
</dbReference>
<name>X6NHQ4_RETFI</name>